<feature type="region of interest" description="Disordered" evidence="1">
    <location>
        <begin position="1"/>
        <end position="21"/>
    </location>
</feature>
<organism evidence="3">
    <name type="scientific">Oscillatoriales cyanobacterium SpSt-418</name>
    <dbReference type="NCBI Taxonomy" id="2282169"/>
    <lineage>
        <taxon>Bacteria</taxon>
        <taxon>Bacillati</taxon>
        <taxon>Cyanobacteriota</taxon>
        <taxon>Cyanophyceae</taxon>
        <taxon>Oscillatoriophycideae</taxon>
        <taxon>Oscillatoriales</taxon>
    </lineage>
</organism>
<sequence length="101" mass="10960">MSYTEKENKAGAHPPSDGSELVPAEVQATIRHEGNAPLHEPLGAGYTVDDEGIINNYALEPKMSKAEYPSPKQQQRYILLGVVAILLVSLVVWLAFTVSQA</sequence>
<dbReference type="Pfam" id="PF26394">
    <property type="entry name" value="Psb34"/>
    <property type="match status" value="1"/>
</dbReference>
<keyword evidence="2" id="KW-0472">Membrane</keyword>
<evidence type="ECO:0000256" key="1">
    <source>
        <dbReference type="SAM" id="MobiDB-lite"/>
    </source>
</evidence>
<gene>
    <name evidence="3" type="ORF">ENR64_23035</name>
</gene>
<evidence type="ECO:0000313" key="3">
    <source>
        <dbReference type="EMBL" id="HFN00570.1"/>
    </source>
</evidence>
<comment type="caution">
    <text evidence="3">The sequence shown here is derived from an EMBL/GenBank/DDBJ whole genome shotgun (WGS) entry which is preliminary data.</text>
</comment>
<accession>A0A7C3KGH5</accession>
<proteinExistence type="predicted"/>
<reference evidence="3" key="1">
    <citation type="journal article" date="2020" name="mSystems">
        <title>Genome- and Community-Level Interaction Insights into Carbon Utilization and Element Cycling Functions of Hydrothermarchaeota in Hydrothermal Sediment.</title>
        <authorList>
            <person name="Zhou Z."/>
            <person name="Liu Y."/>
            <person name="Xu W."/>
            <person name="Pan J."/>
            <person name="Luo Z.H."/>
            <person name="Li M."/>
        </authorList>
    </citation>
    <scope>NUCLEOTIDE SEQUENCE [LARGE SCALE GENOMIC DNA]</scope>
    <source>
        <strain evidence="3">SpSt-418</strain>
    </source>
</reference>
<feature type="transmembrane region" description="Helical" evidence="2">
    <location>
        <begin position="77"/>
        <end position="96"/>
    </location>
</feature>
<dbReference type="EMBL" id="DSRU01000329">
    <property type="protein sequence ID" value="HFN00570.1"/>
    <property type="molecule type" value="Genomic_DNA"/>
</dbReference>
<dbReference type="AlphaFoldDB" id="A0A7C3KGH5"/>
<keyword evidence="2" id="KW-0812">Transmembrane</keyword>
<protein>
    <submittedName>
        <fullName evidence="3">Ssl1498 family light-harvesting-like protein</fullName>
    </submittedName>
</protein>
<dbReference type="NCBIfam" id="NF033486">
    <property type="entry name" value="harvest_ssl1498"/>
    <property type="match status" value="1"/>
</dbReference>
<feature type="compositionally biased region" description="Basic and acidic residues" evidence="1">
    <location>
        <begin position="1"/>
        <end position="10"/>
    </location>
</feature>
<keyword evidence="2" id="KW-1133">Transmembrane helix</keyword>
<name>A0A7C3KGH5_9CYAN</name>
<dbReference type="InterPro" id="IPR048028">
    <property type="entry name" value="Psb34-like"/>
</dbReference>
<evidence type="ECO:0000256" key="2">
    <source>
        <dbReference type="SAM" id="Phobius"/>
    </source>
</evidence>